<evidence type="ECO:0000256" key="2">
    <source>
        <dbReference type="ARBA" id="ARBA00022692"/>
    </source>
</evidence>
<dbReference type="PANTHER" id="PTHR30518:SF2">
    <property type="entry name" value="ENDOLYTIC MUREIN TRANSGLYCOSYLASE"/>
    <property type="match status" value="1"/>
</dbReference>
<evidence type="ECO:0000256" key="5">
    <source>
        <dbReference type="ARBA" id="ARBA00023239"/>
    </source>
</evidence>
<dbReference type="RefSeq" id="WP_279965100.1">
    <property type="nucleotide sequence ID" value="NZ_CP122537.1"/>
</dbReference>
<keyword evidence="4 7" id="KW-0472">Membrane</keyword>
<evidence type="ECO:0000313" key="8">
    <source>
        <dbReference type="EMBL" id="WGH78349.1"/>
    </source>
</evidence>
<organism evidence="8 9">
    <name type="scientific">Jannaschia ovalis</name>
    <dbReference type="NCBI Taxonomy" id="3038773"/>
    <lineage>
        <taxon>Bacteria</taxon>
        <taxon>Pseudomonadati</taxon>
        <taxon>Pseudomonadota</taxon>
        <taxon>Alphaproteobacteria</taxon>
        <taxon>Rhodobacterales</taxon>
        <taxon>Roseobacteraceae</taxon>
        <taxon>Jannaschia</taxon>
    </lineage>
</organism>
<keyword evidence="2 7" id="KW-0812">Transmembrane</keyword>
<feature type="site" description="Important for catalytic activity" evidence="7">
    <location>
        <position position="259"/>
    </location>
</feature>
<evidence type="ECO:0000256" key="6">
    <source>
        <dbReference type="ARBA" id="ARBA00023316"/>
    </source>
</evidence>
<keyword evidence="5 7" id="KW-0456">Lyase</keyword>
<evidence type="ECO:0000256" key="4">
    <source>
        <dbReference type="ARBA" id="ARBA00023136"/>
    </source>
</evidence>
<comment type="similarity">
    <text evidence="7">Belongs to the transglycosylase MltG family.</text>
</comment>
<dbReference type="EC" id="4.2.2.29" evidence="7"/>
<gene>
    <name evidence="7 8" type="primary">mltG</name>
    <name evidence="8" type="ORF">P8627_15195</name>
</gene>
<comment type="catalytic activity">
    <reaction evidence="7">
        <text>a peptidoglycan chain = a peptidoglycan chain with N-acetyl-1,6-anhydromuramyl-[peptide] at the reducing end + a peptidoglycan chain with N-acetylglucosamine at the non-reducing end.</text>
        <dbReference type="EC" id="4.2.2.29"/>
    </reaction>
</comment>
<dbReference type="Proteomes" id="UP001243420">
    <property type="component" value="Chromosome"/>
</dbReference>
<dbReference type="NCBIfam" id="TIGR00247">
    <property type="entry name" value="endolytic transglycosylase MltG"/>
    <property type="match status" value="1"/>
</dbReference>
<protein>
    <recommendedName>
        <fullName evidence="7">Endolytic murein transglycosylase</fullName>
        <ecNumber evidence="7">4.2.2.29</ecNumber>
    </recommendedName>
    <alternativeName>
        <fullName evidence="7">Peptidoglycan lytic transglycosylase</fullName>
    </alternativeName>
    <alternativeName>
        <fullName evidence="7">Peptidoglycan polymerization terminase</fullName>
    </alternativeName>
</protein>
<evidence type="ECO:0000313" key="9">
    <source>
        <dbReference type="Proteomes" id="UP001243420"/>
    </source>
</evidence>
<name>A0ABY8LAP6_9RHOB</name>
<accession>A0ABY8LAP6</accession>
<dbReference type="CDD" id="cd08010">
    <property type="entry name" value="MltG_like"/>
    <property type="match status" value="1"/>
</dbReference>
<keyword evidence="9" id="KW-1185">Reference proteome</keyword>
<dbReference type="PANTHER" id="PTHR30518">
    <property type="entry name" value="ENDOLYTIC MUREIN TRANSGLYCOSYLASE"/>
    <property type="match status" value="1"/>
</dbReference>
<sequence>MWKHIAANVLTLAVVAIACLAALIGLGQSRWSAPGPLEEAVFFEVPRGASMRSVSDRLAEAGIVSNGSIFRIGASYTERYDDLKFGTYEIPPGASMPEVLEIVTAGGPSVFPYTVTYVIRSQGPEIRVRERLPGQEEVVEIATFAPGDAVPEDYTALMERGVPITWRVSVAPGLTSWEVIEGLKGAEFLIGEVAAVPPEGALAPDTYEVARGSEVGELVQRMRVAQERILADAWAARAPGLPLESPEEALILASIVEKETGVPEERRRVAAVFTNRLEQGMRLQTDPTVIYGITDGQGPLGRGIRASELREATPYNTYVIDGLPPTPIANPGPEAIRAALDPEETAFLFFVADGTGGHAFAETLAEHNANVAEWRAIEAAREATGSD</sequence>
<evidence type="ECO:0000256" key="7">
    <source>
        <dbReference type="HAMAP-Rule" id="MF_02065"/>
    </source>
</evidence>
<comment type="function">
    <text evidence="7">Functions as a peptidoglycan terminase that cleaves nascent peptidoglycan strands endolytically to terminate their elongation.</text>
</comment>
<dbReference type="Pfam" id="PF02618">
    <property type="entry name" value="YceG"/>
    <property type="match status" value="1"/>
</dbReference>
<dbReference type="InterPro" id="IPR003770">
    <property type="entry name" value="MLTG-like"/>
</dbReference>
<dbReference type="HAMAP" id="MF_02065">
    <property type="entry name" value="MltG"/>
    <property type="match status" value="1"/>
</dbReference>
<evidence type="ECO:0000256" key="3">
    <source>
        <dbReference type="ARBA" id="ARBA00022989"/>
    </source>
</evidence>
<keyword evidence="7" id="KW-0997">Cell inner membrane</keyword>
<dbReference type="Gene3D" id="3.30.1490.480">
    <property type="entry name" value="Endolytic murein transglycosylase"/>
    <property type="match status" value="1"/>
</dbReference>
<dbReference type="Gene3D" id="3.30.160.60">
    <property type="entry name" value="Classic Zinc Finger"/>
    <property type="match status" value="1"/>
</dbReference>
<proteinExistence type="inferred from homology"/>
<dbReference type="EMBL" id="CP122537">
    <property type="protein sequence ID" value="WGH78349.1"/>
    <property type="molecule type" value="Genomic_DNA"/>
</dbReference>
<keyword evidence="3 7" id="KW-1133">Transmembrane helix</keyword>
<keyword evidence="6 7" id="KW-0961">Cell wall biogenesis/degradation</keyword>
<reference evidence="8 9" key="1">
    <citation type="submission" date="2023-04" db="EMBL/GenBank/DDBJ databases">
        <title>Jannaschia ovalis sp. nov., a marine bacterium isolated from sea tidal flat.</title>
        <authorList>
            <person name="Kwon D.Y."/>
            <person name="Kim J.-J."/>
        </authorList>
    </citation>
    <scope>NUCLEOTIDE SEQUENCE [LARGE SCALE GENOMIC DNA]</scope>
    <source>
        <strain evidence="8 9">GRR-S6-38</strain>
    </source>
</reference>
<dbReference type="PROSITE" id="PS51257">
    <property type="entry name" value="PROKAR_LIPOPROTEIN"/>
    <property type="match status" value="1"/>
</dbReference>
<evidence type="ECO:0000256" key="1">
    <source>
        <dbReference type="ARBA" id="ARBA00022475"/>
    </source>
</evidence>
<keyword evidence="1 7" id="KW-1003">Cell membrane</keyword>